<accession>A0AAD2FIF9</accession>
<feature type="domain" description="Protein ENHANCED DISEASE RESISTANCE 2 C-terminal" evidence="1">
    <location>
        <begin position="142"/>
        <end position="365"/>
    </location>
</feature>
<organism evidence="2 3">
    <name type="scientific">Cylindrotheca closterium</name>
    <dbReference type="NCBI Taxonomy" id="2856"/>
    <lineage>
        <taxon>Eukaryota</taxon>
        <taxon>Sar</taxon>
        <taxon>Stramenopiles</taxon>
        <taxon>Ochrophyta</taxon>
        <taxon>Bacillariophyta</taxon>
        <taxon>Bacillariophyceae</taxon>
        <taxon>Bacillariophycidae</taxon>
        <taxon>Bacillariales</taxon>
        <taxon>Bacillariaceae</taxon>
        <taxon>Cylindrotheca</taxon>
    </lineage>
</organism>
<dbReference type="InterPro" id="IPR009769">
    <property type="entry name" value="EDR2_C"/>
</dbReference>
<dbReference type="EMBL" id="CAKOGP040000335">
    <property type="protein sequence ID" value="CAJ1934250.1"/>
    <property type="molecule type" value="Genomic_DNA"/>
</dbReference>
<name>A0AAD2FIF9_9STRA</name>
<dbReference type="InterPro" id="IPR045096">
    <property type="entry name" value="EDR2-like"/>
</dbReference>
<dbReference type="PANTHER" id="PTHR12136:SF41">
    <property type="entry name" value="PLECKSTRIN HOMOLOGY (PH) AND LIPID-BINDING START DOMAINS-CONTAINING PROTEIN"/>
    <property type="match status" value="1"/>
</dbReference>
<keyword evidence="3" id="KW-1185">Reference proteome</keyword>
<evidence type="ECO:0000313" key="3">
    <source>
        <dbReference type="Proteomes" id="UP001295423"/>
    </source>
</evidence>
<sequence>MDSCFCNTGDLLMGSPFEPYEETAMMEEKHASSFRKPKSQDSVTYVNSSSSSLSTLDQDAITITNSASDASMPKAGRASPKIICQPRKHSTAIAKSVDSKHPFLMGRTAMVLNSEPSKLTVPREWSCTQFRNEPSPLRKDAWSEPKASNFQVRGKNYILDGKKFPSKEAAFQLLAVDMVHSEGTIREGLCGHPNERVQRAIRREKETGVSQLPPFIFAVNLSIPGTQTYHLVSYYAVENMEEIEHQKTPFGRIMNKFIFGDSDEFRNETFKLIPRIIEGNYIVRSAVGSKPSIIGKKIKQYYILGERYMEVVVDISSDSIAQRIVRLALGYSSKLVTDIMYVLEGKDEEELPERIFGGLQLRKIDLGNRDGQRKVQRWKV</sequence>
<dbReference type="AlphaFoldDB" id="A0AAD2FIF9"/>
<dbReference type="Pfam" id="PF07059">
    <property type="entry name" value="EDR2_C"/>
    <property type="match status" value="1"/>
</dbReference>
<comment type="caution">
    <text evidence="2">The sequence shown here is derived from an EMBL/GenBank/DDBJ whole genome shotgun (WGS) entry which is preliminary data.</text>
</comment>
<dbReference type="Proteomes" id="UP001295423">
    <property type="component" value="Unassembled WGS sequence"/>
</dbReference>
<gene>
    <name evidence="2" type="ORF">CYCCA115_LOCUS3662</name>
</gene>
<protein>
    <recommendedName>
        <fullName evidence="1">Protein ENHANCED DISEASE RESISTANCE 2 C-terminal domain-containing protein</fullName>
    </recommendedName>
</protein>
<proteinExistence type="predicted"/>
<dbReference type="PANTHER" id="PTHR12136">
    <property type="entry name" value="ENHANCED DISEASE RESISTANCE-RELATED"/>
    <property type="match status" value="1"/>
</dbReference>
<evidence type="ECO:0000259" key="1">
    <source>
        <dbReference type="Pfam" id="PF07059"/>
    </source>
</evidence>
<evidence type="ECO:0000313" key="2">
    <source>
        <dbReference type="EMBL" id="CAJ1934250.1"/>
    </source>
</evidence>
<reference evidence="2" key="1">
    <citation type="submission" date="2023-08" db="EMBL/GenBank/DDBJ databases">
        <authorList>
            <person name="Audoor S."/>
            <person name="Bilcke G."/>
        </authorList>
    </citation>
    <scope>NUCLEOTIDE SEQUENCE</scope>
</reference>